<gene>
    <name evidence="2" type="ORF">HHO37_02750</name>
</gene>
<feature type="transmembrane region" description="Helical" evidence="1">
    <location>
        <begin position="75"/>
        <end position="96"/>
    </location>
</feature>
<comment type="caution">
    <text evidence="2">The sequence shown here is derived from an EMBL/GenBank/DDBJ whole genome shotgun (WGS) entry which is preliminary data.</text>
</comment>
<proteinExistence type="predicted"/>
<keyword evidence="1" id="KW-1133">Transmembrane helix</keyword>
<evidence type="ECO:0000313" key="3">
    <source>
        <dbReference type="Proteomes" id="UP000532121"/>
    </source>
</evidence>
<reference evidence="2 3" key="1">
    <citation type="submission" date="2020-04" db="EMBL/GenBank/DDBJ databases">
        <title>MicrobeNet Type strains.</title>
        <authorList>
            <person name="Nicholson A.C."/>
        </authorList>
    </citation>
    <scope>NUCLEOTIDE SEQUENCE [LARGE SCALE GENOMIC DNA]</scope>
    <source>
        <strain evidence="2 3">DSM 22768</strain>
    </source>
</reference>
<feature type="transmembrane region" description="Helical" evidence="1">
    <location>
        <begin position="12"/>
        <end position="32"/>
    </location>
</feature>
<dbReference type="InterPro" id="IPR025671">
    <property type="entry name" value="HXXEE"/>
</dbReference>
<dbReference type="EMBL" id="JABASA010000004">
    <property type="protein sequence ID" value="NMD48617.1"/>
    <property type="molecule type" value="Genomic_DNA"/>
</dbReference>
<dbReference type="AlphaFoldDB" id="A0A7X9LCU7"/>
<accession>A0A7X9LCU7</accession>
<keyword evidence="1" id="KW-0472">Membrane</keyword>
<evidence type="ECO:0000313" key="2">
    <source>
        <dbReference type="EMBL" id="NMD48617.1"/>
    </source>
</evidence>
<protein>
    <submittedName>
        <fullName evidence="2">HXXEE domain-containing protein</fullName>
    </submittedName>
</protein>
<sequence>MILISHSDCYLYSLLYLIWLGGFVAFDLHLLFHIIQALILRQYIPAVGTALVCLPISSTLILGSCHLLHVNLIELFTFSLLGMLLVIFNLFLALGIGKKFSRWLNK</sequence>
<evidence type="ECO:0000256" key="1">
    <source>
        <dbReference type="SAM" id="Phobius"/>
    </source>
</evidence>
<feature type="transmembrane region" description="Helical" evidence="1">
    <location>
        <begin position="44"/>
        <end position="69"/>
    </location>
</feature>
<keyword evidence="1" id="KW-0812">Transmembrane</keyword>
<dbReference type="Pfam" id="PF13787">
    <property type="entry name" value="HXXEE"/>
    <property type="match status" value="1"/>
</dbReference>
<organism evidence="2 3">
    <name type="scientific">Streptococcus ratti</name>
    <dbReference type="NCBI Taxonomy" id="1341"/>
    <lineage>
        <taxon>Bacteria</taxon>
        <taxon>Bacillati</taxon>
        <taxon>Bacillota</taxon>
        <taxon>Bacilli</taxon>
        <taxon>Lactobacillales</taxon>
        <taxon>Streptococcaceae</taxon>
        <taxon>Streptococcus</taxon>
    </lineage>
</organism>
<dbReference type="Proteomes" id="UP000532121">
    <property type="component" value="Unassembled WGS sequence"/>
</dbReference>
<name>A0A7X9LCU7_STRRT</name>